<name>A0A376B1P5_9ASCO</name>
<organism evidence="5 6">
    <name type="scientific">Saccharomycodes ludwigii</name>
    <dbReference type="NCBI Taxonomy" id="36035"/>
    <lineage>
        <taxon>Eukaryota</taxon>
        <taxon>Fungi</taxon>
        <taxon>Dikarya</taxon>
        <taxon>Ascomycota</taxon>
        <taxon>Saccharomycotina</taxon>
        <taxon>Saccharomycetes</taxon>
        <taxon>Saccharomycodales</taxon>
        <taxon>Saccharomycodaceae</taxon>
        <taxon>Saccharomycodes</taxon>
    </lineage>
</organism>
<dbReference type="GO" id="GO:0006635">
    <property type="term" value="P:fatty acid beta-oxidation"/>
    <property type="evidence" value="ECO:0007669"/>
    <property type="project" value="TreeGrafter"/>
</dbReference>
<dbReference type="EMBL" id="UFAJ01000028">
    <property type="protein sequence ID" value="SSD58606.1"/>
    <property type="molecule type" value="Genomic_DNA"/>
</dbReference>
<dbReference type="GO" id="GO:0005739">
    <property type="term" value="C:mitochondrion"/>
    <property type="evidence" value="ECO:0007669"/>
    <property type="project" value="TreeGrafter"/>
</dbReference>
<reference evidence="6" key="1">
    <citation type="submission" date="2018-06" db="EMBL/GenBank/DDBJ databases">
        <authorList>
            <person name="Guldener U."/>
        </authorList>
    </citation>
    <scope>NUCLEOTIDE SEQUENCE [LARGE SCALE GENOMIC DNA]</scope>
    <source>
        <strain evidence="6">UTAD17</strain>
    </source>
</reference>
<protein>
    <recommendedName>
        <fullName evidence="4">Thiolase N-terminal domain-containing protein</fullName>
    </recommendedName>
</protein>
<keyword evidence="6" id="KW-1185">Reference proteome</keyword>
<dbReference type="Proteomes" id="UP000262825">
    <property type="component" value="Unassembled WGS sequence"/>
</dbReference>
<dbReference type="Pfam" id="PF00108">
    <property type="entry name" value="Thiolase_N"/>
    <property type="match status" value="1"/>
</dbReference>
<dbReference type="AlphaFoldDB" id="A0A376B1P5"/>
<evidence type="ECO:0000256" key="2">
    <source>
        <dbReference type="ARBA" id="ARBA00022679"/>
    </source>
</evidence>
<dbReference type="PANTHER" id="PTHR18919">
    <property type="entry name" value="ACETYL-COA C-ACYLTRANSFERASE"/>
    <property type="match status" value="1"/>
</dbReference>
<dbReference type="Gene3D" id="3.40.47.10">
    <property type="match status" value="1"/>
</dbReference>
<dbReference type="GO" id="GO:0006696">
    <property type="term" value="P:ergosterol biosynthetic process"/>
    <property type="evidence" value="ECO:0007669"/>
    <property type="project" value="TreeGrafter"/>
</dbReference>
<evidence type="ECO:0000313" key="5">
    <source>
        <dbReference type="EMBL" id="SSD58606.1"/>
    </source>
</evidence>
<proteinExistence type="inferred from homology"/>
<comment type="similarity">
    <text evidence="1">Belongs to the thiolase-like superfamily. Thiolase family.</text>
</comment>
<dbReference type="SUPFAM" id="SSF53901">
    <property type="entry name" value="Thiolase-like"/>
    <property type="match status" value="1"/>
</dbReference>
<sequence length="96" mass="9974">MTRPNVYIVAAARTPIGSFQGNLASLKATDLGAAAIKACLEQVPQINGTTDVQEIFFGNVLTANAGQAPARQVALKAGLGKHIAAMTSLLLVVWKV</sequence>
<evidence type="ECO:0000259" key="4">
    <source>
        <dbReference type="Pfam" id="PF00108"/>
    </source>
</evidence>
<evidence type="ECO:0000256" key="1">
    <source>
        <dbReference type="ARBA" id="ARBA00010982"/>
    </source>
</evidence>
<accession>A0A376B1P5</accession>
<keyword evidence="2" id="KW-0808">Transferase</keyword>
<dbReference type="PANTHER" id="PTHR18919:SF165">
    <property type="entry name" value="ACETYL-COA ACETYLTRANSFERASE"/>
    <property type="match status" value="1"/>
</dbReference>
<evidence type="ECO:0000256" key="3">
    <source>
        <dbReference type="ARBA" id="ARBA00023315"/>
    </source>
</evidence>
<dbReference type="GO" id="GO:0003985">
    <property type="term" value="F:acetyl-CoA C-acetyltransferase activity"/>
    <property type="evidence" value="ECO:0007669"/>
    <property type="project" value="TreeGrafter"/>
</dbReference>
<feature type="domain" description="Thiolase N-terminal" evidence="4">
    <location>
        <begin position="6"/>
        <end position="87"/>
    </location>
</feature>
<dbReference type="VEuPathDB" id="FungiDB:SCODWIG_00367"/>
<evidence type="ECO:0000313" key="6">
    <source>
        <dbReference type="Proteomes" id="UP000262825"/>
    </source>
</evidence>
<dbReference type="InterPro" id="IPR020616">
    <property type="entry name" value="Thiolase_N"/>
</dbReference>
<dbReference type="InterPro" id="IPR016039">
    <property type="entry name" value="Thiolase-like"/>
</dbReference>
<keyword evidence="3" id="KW-0012">Acyltransferase</keyword>
<gene>
    <name evidence="5" type="ORF">SCODWIG_00367</name>
</gene>